<accession>W1YCP8</accession>
<dbReference type="CDD" id="cd00761">
    <property type="entry name" value="Glyco_tranf_GTA_type"/>
    <property type="match status" value="1"/>
</dbReference>
<evidence type="ECO:0000256" key="1">
    <source>
        <dbReference type="ARBA" id="ARBA00022676"/>
    </source>
</evidence>
<name>W1YCP8_9ZZZZ</name>
<dbReference type="Gene3D" id="3.90.550.10">
    <property type="entry name" value="Spore Coat Polysaccharide Biosynthesis Protein SpsA, Chain A"/>
    <property type="match status" value="1"/>
</dbReference>
<dbReference type="EMBL" id="AZMM01007070">
    <property type="protein sequence ID" value="ETJ38924.1"/>
    <property type="molecule type" value="Genomic_DNA"/>
</dbReference>
<evidence type="ECO:0000256" key="2">
    <source>
        <dbReference type="ARBA" id="ARBA00022679"/>
    </source>
</evidence>
<dbReference type="InterPro" id="IPR001173">
    <property type="entry name" value="Glyco_trans_2-like"/>
</dbReference>
<dbReference type="SUPFAM" id="SSF53448">
    <property type="entry name" value="Nucleotide-diphospho-sugar transferases"/>
    <property type="match status" value="1"/>
</dbReference>
<dbReference type="InterPro" id="IPR029044">
    <property type="entry name" value="Nucleotide-diphossugar_trans"/>
</dbReference>
<dbReference type="PANTHER" id="PTHR22916:SF51">
    <property type="entry name" value="GLYCOSYLTRANSFERASE EPSH-RELATED"/>
    <property type="match status" value="1"/>
</dbReference>
<dbReference type="GO" id="GO:0016757">
    <property type="term" value="F:glycosyltransferase activity"/>
    <property type="evidence" value="ECO:0007669"/>
    <property type="project" value="UniProtKB-KW"/>
</dbReference>
<dbReference type="AlphaFoldDB" id="W1YCP8"/>
<dbReference type="Pfam" id="PF00535">
    <property type="entry name" value="Glycos_transf_2"/>
    <property type="match status" value="1"/>
</dbReference>
<dbReference type="PANTHER" id="PTHR22916">
    <property type="entry name" value="GLYCOSYLTRANSFERASE"/>
    <property type="match status" value="1"/>
</dbReference>
<proteinExistence type="predicted"/>
<reference evidence="4" key="1">
    <citation type="submission" date="2013-12" db="EMBL/GenBank/DDBJ databases">
        <title>A Varibaculum cambriense genome reconstructed from a premature infant gut community with otherwise low bacterial novelty that shifts toward anaerobic metabolism during the third week of life.</title>
        <authorList>
            <person name="Brown C.T."/>
            <person name="Sharon I."/>
            <person name="Thomas B.C."/>
            <person name="Castelle C.J."/>
            <person name="Morowitz M.J."/>
            <person name="Banfield J.F."/>
        </authorList>
    </citation>
    <scope>NUCLEOTIDE SEQUENCE</scope>
</reference>
<comment type="caution">
    <text evidence="4">The sequence shown here is derived from an EMBL/GenBank/DDBJ whole genome shotgun (WGS) entry which is preliminary data.</text>
</comment>
<evidence type="ECO:0000259" key="3">
    <source>
        <dbReference type="Pfam" id="PF00535"/>
    </source>
</evidence>
<evidence type="ECO:0000313" key="4">
    <source>
        <dbReference type="EMBL" id="ETJ38924.1"/>
    </source>
</evidence>
<keyword evidence="2 4" id="KW-0808">Transferase</keyword>
<gene>
    <name evidence="4" type="ORF">Q604_UNBC07070G0005</name>
</gene>
<organism evidence="4">
    <name type="scientific">human gut metagenome</name>
    <dbReference type="NCBI Taxonomy" id="408170"/>
    <lineage>
        <taxon>unclassified sequences</taxon>
        <taxon>metagenomes</taxon>
        <taxon>organismal metagenomes</taxon>
    </lineage>
</organism>
<keyword evidence="1" id="KW-0328">Glycosyltransferase</keyword>
<sequence length="303" mass="36185">MKKVTIIIPIYNVEKYLKKCLESVVSQSYKNLEIIMINDGSTDCSKKICEEYQNKYDNIILVNKKNEGVSIARNTGINLSTGEYIIFIDADDVLHRHYIEHLVYLLETEDVELAICEYTTEALRDDINREYKKNIIEKNEVIRDILSNVNYGGYLWNKIFIKSIIIEKNIKFQEGITIWEDLLFVIEYLTNINYCVWINSVLYYYRQRNNSAIANMNLKKTQDKLYIGEKIIEYDFNDEMCCKYAKMRYSSILFEYGLRKSKQKHLSKKERKNIISKLRLLKFYRNLNNIEKLKYVLFRFSLL</sequence>
<feature type="domain" description="Glycosyltransferase 2-like" evidence="3">
    <location>
        <begin position="5"/>
        <end position="130"/>
    </location>
</feature>
<protein>
    <submittedName>
        <fullName evidence="4">Glycosyl transferase</fullName>
    </submittedName>
</protein>